<reference evidence="3" key="1">
    <citation type="submission" date="2016-11" db="EMBL/GenBank/DDBJ databases">
        <authorList>
            <person name="Varghese N."/>
            <person name="Submissions S."/>
        </authorList>
    </citation>
    <scope>NUCLEOTIDE SEQUENCE [LARGE SCALE GENOMIC DNA]</scope>
    <source>
        <strain evidence="3">DSM 6637</strain>
    </source>
</reference>
<keyword evidence="3" id="KW-1185">Reference proteome</keyword>
<dbReference type="AlphaFoldDB" id="A0A1M7EYG7"/>
<keyword evidence="1" id="KW-0812">Transmembrane</keyword>
<keyword evidence="1" id="KW-1133">Transmembrane helix</keyword>
<accession>A0A1M7EYG7</accession>
<feature type="transmembrane region" description="Helical" evidence="1">
    <location>
        <begin position="21"/>
        <end position="44"/>
    </location>
</feature>
<dbReference type="GO" id="GO:0005886">
    <property type="term" value="C:plasma membrane"/>
    <property type="evidence" value="ECO:0007669"/>
    <property type="project" value="TreeGrafter"/>
</dbReference>
<proteinExistence type="predicted"/>
<dbReference type="EMBL" id="FRCK01000002">
    <property type="protein sequence ID" value="SHL96914.1"/>
    <property type="molecule type" value="Genomic_DNA"/>
</dbReference>
<dbReference type="Pfam" id="PF03729">
    <property type="entry name" value="DUF308"/>
    <property type="match status" value="1"/>
</dbReference>
<evidence type="ECO:0000313" key="2">
    <source>
        <dbReference type="EMBL" id="SHL96914.1"/>
    </source>
</evidence>
<feature type="transmembrane region" description="Helical" evidence="1">
    <location>
        <begin position="160"/>
        <end position="184"/>
    </location>
</feature>
<sequence length="191" mass="20330">MIATIFGPIANKDLMLLRERWGLLLAFGLAICGLGIVAFFNVTIATVASIYYVGATMLIAGILQIAYAFQVSGWRPFLNWFLIGLLYSVAGVLAFFNPLLASSVLTLLLGFSLLVVGVLRIAAGFSLRPASFASWMLAAGTVTLLAGIIVLAGWPLNSLWLIGMLLAVDLAFHGVALAVFAIMLKRSHQAG</sequence>
<feature type="transmembrane region" description="Helical" evidence="1">
    <location>
        <begin position="102"/>
        <end position="123"/>
    </location>
</feature>
<protein>
    <submittedName>
        <fullName evidence="2">Uncharacterized membrane protein HdeD, DUF308 family</fullName>
    </submittedName>
</protein>
<dbReference type="PANTHER" id="PTHR34989:SF1">
    <property type="entry name" value="PROTEIN HDED"/>
    <property type="match status" value="1"/>
</dbReference>
<feature type="transmembrane region" description="Helical" evidence="1">
    <location>
        <begin position="77"/>
        <end position="96"/>
    </location>
</feature>
<evidence type="ECO:0000313" key="3">
    <source>
        <dbReference type="Proteomes" id="UP000184444"/>
    </source>
</evidence>
<organism evidence="2 3">
    <name type="scientific">Paracoccus solventivorans</name>
    <dbReference type="NCBI Taxonomy" id="53463"/>
    <lineage>
        <taxon>Bacteria</taxon>
        <taxon>Pseudomonadati</taxon>
        <taxon>Pseudomonadota</taxon>
        <taxon>Alphaproteobacteria</taxon>
        <taxon>Rhodobacterales</taxon>
        <taxon>Paracoccaceae</taxon>
        <taxon>Paracoccus</taxon>
    </lineage>
</organism>
<dbReference type="Proteomes" id="UP000184444">
    <property type="component" value="Unassembled WGS sequence"/>
</dbReference>
<evidence type="ECO:0000256" key="1">
    <source>
        <dbReference type="SAM" id="Phobius"/>
    </source>
</evidence>
<feature type="transmembrane region" description="Helical" evidence="1">
    <location>
        <begin position="50"/>
        <end position="70"/>
    </location>
</feature>
<gene>
    <name evidence="2" type="ORF">SAMN05444389_102418</name>
</gene>
<dbReference type="PANTHER" id="PTHR34989">
    <property type="entry name" value="PROTEIN HDED"/>
    <property type="match status" value="1"/>
</dbReference>
<keyword evidence="1" id="KW-0472">Membrane</keyword>
<dbReference type="STRING" id="53463.SAMN05444389_102418"/>
<dbReference type="InterPro" id="IPR052712">
    <property type="entry name" value="Acid_resist_chaperone_HdeD"/>
</dbReference>
<dbReference type="InterPro" id="IPR005325">
    <property type="entry name" value="DUF308_memb"/>
</dbReference>
<feature type="transmembrane region" description="Helical" evidence="1">
    <location>
        <begin position="135"/>
        <end position="154"/>
    </location>
</feature>
<name>A0A1M7EYG7_9RHOB</name>